<dbReference type="NCBIfam" id="NF003740">
    <property type="entry name" value="PRK05337.1"/>
    <property type="match status" value="1"/>
</dbReference>
<evidence type="ECO:0000259" key="6">
    <source>
        <dbReference type="Pfam" id="PF00933"/>
    </source>
</evidence>
<gene>
    <name evidence="7" type="primary">nagZ</name>
    <name evidence="7" type="ORF">P8935_15945</name>
</gene>
<proteinExistence type="inferred from homology"/>
<evidence type="ECO:0000256" key="2">
    <source>
        <dbReference type="ARBA" id="ARBA00005336"/>
    </source>
</evidence>
<dbReference type="PANTHER" id="PTHR30480:SF13">
    <property type="entry name" value="BETA-HEXOSAMINIDASE"/>
    <property type="match status" value="1"/>
</dbReference>
<dbReference type="EC" id="3.2.1.52" evidence="3"/>
<dbReference type="GO" id="GO:0004563">
    <property type="term" value="F:beta-N-acetylhexosaminidase activity"/>
    <property type="evidence" value="ECO:0007669"/>
    <property type="project" value="UniProtKB-EC"/>
</dbReference>
<evidence type="ECO:0000256" key="5">
    <source>
        <dbReference type="ARBA" id="ARBA00023295"/>
    </source>
</evidence>
<protein>
    <recommendedName>
        <fullName evidence="3">beta-N-acetylhexosaminidase</fullName>
        <ecNumber evidence="3">3.2.1.52</ecNumber>
    </recommendedName>
</protein>
<dbReference type="InterPro" id="IPR017853">
    <property type="entry name" value="GH"/>
</dbReference>
<evidence type="ECO:0000313" key="7">
    <source>
        <dbReference type="EMBL" id="XBH16056.1"/>
    </source>
</evidence>
<dbReference type="InterPro" id="IPR036962">
    <property type="entry name" value="Glyco_hydro_3_N_sf"/>
</dbReference>
<dbReference type="Pfam" id="PF00933">
    <property type="entry name" value="Glyco_hydro_3"/>
    <property type="match status" value="1"/>
</dbReference>
<comment type="similarity">
    <text evidence="2">Belongs to the glycosyl hydrolase 3 family.</text>
</comment>
<dbReference type="PANTHER" id="PTHR30480">
    <property type="entry name" value="BETA-HEXOSAMINIDASE-RELATED"/>
    <property type="match status" value="1"/>
</dbReference>
<keyword evidence="5 7" id="KW-0326">Glycosidase</keyword>
<dbReference type="InterPro" id="IPR001764">
    <property type="entry name" value="Glyco_hydro_3_N"/>
</dbReference>
<dbReference type="InterPro" id="IPR050226">
    <property type="entry name" value="NagZ_Beta-hexosaminidase"/>
</dbReference>
<name>A0AAU7DFD0_9BACT</name>
<evidence type="ECO:0000256" key="4">
    <source>
        <dbReference type="ARBA" id="ARBA00022801"/>
    </source>
</evidence>
<dbReference type="GO" id="GO:0005975">
    <property type="term" value="P:carbohydrate metabolic process"/>
    <property type="evidence" value="ECO:0007669"/>
    <property type="project" value="InterPro"/>
</dbReference>
<comment type="catalytic activity">
    <reaction evidence="1">
        <text>Hydrolysis of terminal non-reducing N-acetyl-D-hexosamine residues in N-acetyl-beta-D-hexosaminides.</text>
        <dbReference type="EC" id="3.2.1.52"/>
    </reaction>
</comment>
<dbReference type="RefSeq" id="WP_348261287.1">
    <property type="nucleotide sequence ID" value="NZ_CP121196.1"/>
</dbReference>
<sequence>MTATVRQAAGSLLVVGLNATELTGLERAWLRLVRPGGIILFRRNIKDAQQTRALLEEATGFCCPRAVRCVDVEGGTVNRLRDALAPIASAQAVAEAMRTAKKTALARKHGELIARAVKAFGFNTTLAPVVDLALPEASDVLGSRTAGANAAEVIAYAREFLAGLEAQGVTGCGKHFPGLGGAAGDTHFVTPEILRTSSQVWDEDVVPYRELHRSMPMIMTNHAAYPHTPGKNEPASASRFWIAATLRKRIGYKGIILSDDLEMGGILKFLPVEEAAVAAIRAGSDLLEICHSPELILRTYEALVSEGERSGSFRKLLLATARDSARKRTRLYARGVTPALSVTKLESLRKSILDFNATVAAILNATAEAAPRASSPAEAS</sequence>
<feature type="domain" description="Glycoside hydrolase family 3 N-terminal" evidence="6">
    <location>
        <begin position="23"/>
        <end position="308"/>
    </location>
</feature>
<accession>A0AAU7DFD0</accession>
<keyword evidence="4 7" id="KW-0378">Hydrolase</keyword>
<dbReference type="SUPFAM" id="SSF51445">
    <property type="entry name" value="(Trans)glycosidases"/>
    <property type="match status" value="1"/>
</dbReference>
<evidence type="ECO:0000256" key="3">
    <source>
        <dbReference type="ARBA" id="ARBA00012663"/>
    </source>
</evidence>
<evidence type="ECO:0000256" key="1">
    <source>
        <dbReference type="ARBA" id="ARBA00001231"/>
    </source>
</evidence>
<dbReference type="GO" id="GO:0009254">
    <property type="term" value="P:peptidoglycan turnover"/>
    <property type="evidence" value="ECO:0007669"/>
    <property type="project" value="TreeGrafter"/>
</dbReference>
<organism evidence="7">
    <name type="scientific">Telmatobacter sp. DSM 110680</name>
    <dbReference type="NCBI Taxonomy" id="3036704"/>
    <lineage>
        <taxon>Bacteria</taxon>
        <taxon>Pseudomonadati</taxon>
        <taxon>Acidobacteriota</taxon>
        <taxon>Terriglobia</taxon>
        <taxon>Terriglobales</taxon>
        <taxon>Acidobacteriaceae</taxon>
        <taxon>Telmatobacter</taxon>
    </lineage>
</organism>
<dbReference type="AlphaFoldDB" id="A0AAU7DFD0"/>
<dbReference type="EMBL" id="CP121196">
    <property type="protein sequence ID" value="XBH16056.1"/>
    <property type="molecule type" value="Genomic_DNA"/>
</dbReference>
<reference evidence="7" key="1">
    <citation type="submission" date="2023-03" db="EMBL/GenBank/DDBJ databases">
        <title>Edaphobacter sp.</title>
        <authorList>
            <person name="Huber K.J."/>
            <person name="Papendorf J."/>
            <person name="Pilke C."/>
            <person name="Bunk B."/>
            <person name="Sproeer C."/>
            <person name="Pester M."/>
        </authorList>
    </citation>
    <scope>NUCLEOTIDE SEQUENCE</scope>
    <source>
        <strain evidence="7">DSM 110680</strain>
    </source>
</reference>
<dbReference type="Gene3D" id="3.20.20.300">
    <property type="entry name" value="Glycoside hydrolase, family 3, N-terminal domain"/>
    <property type="match status" value="1"/>
</dbReference>